<keyword evidence="1" id="KW-0732">Signal</keyword>
<reference evidence="2" key="1">
    <citation type="submission" date="2024-07" db="EMBL/GenBank/DDBJ databases">
        <authorList>
            <person name="Kim Y.J."/>
            <person name="Jeong J.Y."/>
        </authorList>
    </citation>
    <scope>NUCLEOTIDE SEQUENCE</scope>
    <source>
        <strain evidence="2">GIHE-MW2</strain>
    </source>
</reference>
<dbReference type="InterPro" id="IPR011250">
    <property type="entry name" value="OMP/PagP_B-barrel"/>
</dbReference>
<evidence type="ECO:0000313" key="2">
    <source>
        <dbReference type="EMBL" id="XCM39178.1"/>
    </source>
</evidence>
<feature type="chain" id="PRO_5043616680" description="Outer membrane protein beta-barrel domain-containing protein" evidence="1">
    <location>
        <begin position="31"/>
        <end position="182"/>
    </location>
</feature>
<protein>
    <recommendedName>
        <fullName evidence="3">Outer membrane protein beta-barrel domain-containing protein</fullName>
    </recommendedName>
</protein>
<feature type="signal peptide" evidence="1">
    <location>
        <begin position="1"/>
        <end position="30"/>
    </location>
</feature>
<sequence length="182" mass="18696">MKSLIKSATLSALSIVVMGSTVVASGAANAMDPITGKQGVTTNYIGATAGGSFNTVEDSDQSVFTGGLQGRITTPNAPISLRGAALFNDKAAALVPEITYDLAVTDNANIYVGGGYSFITKEDELTALGNRNAPVVTLGGEMQLRNNVVIFGNGKMGINAYDNTNSDNELAFSVQAGAAFSF</sequence>
<name>A0AAU8JIV1_9CYAN</name>
<gene>
    <name evidence="2" type="ORF">ABWT76_002081</name>
</gene>
<proteinExistence type="predicted"/>
<dbReference type="EMBL" id="CP159837">
    <property type="protein sequence ID" value="XCM39178.1"/>
    <property type="molecule type" value="Genomic_DNA"/>
</dbReference>
<accession>A0AAU8JIV1</accession>
<evidence type="ECO:0000256" key="1">
    <source>
        <dbReference type="SAM" id="SignalP"/>
    </source>
</evidence>
<dbReference type="SUPFAM" id="SSF56925">
    <property type="entry name" value="OMPA-like"/>
    <property type="match status" value="1"/>
</dbReference>
<dbReference type="RefSeq" id="WP_054470075.1">
    <property type="nucleotide sequence ID" value="NZ_CP159837.1"/>
</dbReference>
<dbReference type="AlphaFoldDB" id="A0AAU8JIV1"/>
<organism evidence="2">
    <name type="scientific">Planktothricoides raciborskii GIHE-MW2</name>
    <dbReference type="NCBI Taxonomy" id="2792601"/>
    <lineage>
        <taxon>Bacteria</taxon>
        <taxon>Bacillati</taxon>
        <taxon>Cyanobacteriota</taxon>
        <taxon>Cyanophyceae</taxon>
        <taxon>Oscillatoriophycideae</taxon>
        <taxon>Oscillatoriales</taxon>
        <taxon>Oscillatoriaceae</taxon>
        <taxon>Planktothricoides</taxon>
    </lineage>
</organism>
<evidence type="ECO:0008006" key="3">
    <source>
        <dbReference type="Google" id="ProtNLM"/>
    </source>
</evidence>